<dbReference type="Pfam" id="PF01381">
    <property type="entry name" value="HTH_3"/>
    <property type="match status" value="1"/>
</dbReference>
<evidence type="ECO:0000259" key="1">
    <source>
        <dbReference type="PROSITE" id="PS50943"/>
    </source>
</evidence>
<gene>
    <name evidence="2" type="ORF">D3P04_10185</name>
</gene>
<dbReference type="SMART" id="SM00530">
    <property type="entry name" value="HTH_XRE"/>
    <property type="match status" value="1"/>
</dbReference>
<dbReference type="RefSeq" id="WP_119748493.1">
    <property type="nucleotide sequence ID" value="NZ_QZCG01000006.1"/>
</dbReference>
<feature type="domain" description="HTH cro/C1-type" evidence="1">
    <location>
        <begin position="15"/>
        <end position="69"/>
    </location>
</feature>
<evidence type="ECO:0000313" key="3">
    <source>
        <dbReference type="Proteomes" id="UP000284202"/>
    </source>
</evidence>
<dbReference type="InterPro" id="IPR010982">
    <property type="entry name" value="Lambda_DNA-bd_dom_sf"/>
</dbReference>
<sequence>MTLRSPTHILTGTRIRERRLALRRRQADIARAAGISPAYLNLIEHNRRPVGDRLVARLAEALEVPAAELTAGREEARIAALREAAARAPSTGELAPELEQAAEILARFPGWSATLIATARRSDALERQLINLSDRMTQDPYLLTNLHEVLSAVTSLRSTATILAEEGDVPVEWRHRFHANLAEDSLRLSTTAQALVAYLDGFETEGGIFTPQEEVEAWMAAGAPPIDKATDLASDAARALARDHLARMEDERAALPDAALAAASEEGDPLRIATRMRAPLDLVMRRLAALRPPGFEEAGLLVCDGSGTLTLRRPAPGFPLPRPGDACPLWPLYQALAAPQTAISAQVETPQQHRFSTISYATRSQPEGAFGPVLTRAQMLILPVEKAANGPAPVIRIGASCRICPRIECPARREPSILSPAPAVQGP</sequence>
<dbReference type="PROSITE" id="PS50943">
    <property type="entry name" value="HTH_CROC1"/>
    <property type="match status" value="1"/>
</dbReference>
<protein>
    <submittedName>
        <fullName evidence="2">XRE family transcriptional regulator</fullName>
    </submittedName>
</protein>
<accession>A0A418SWU6</accession>
<name>A0A418SWU6_9RHOB</name>
<dbReference type="GO" id="GO:0003677">
    <property type="term" value="F:DNA binding"/>
    <property type="evidence" value="ECO:0007669"/>
    <property type="project" value="InterPro"/>
</dbReference>
<dbReference type="EMBL" id="QZCG01000006">
    <property type="protein sequence ID" value="RJE85375.1"/>
    <property type="molecule type" value="Genomic_DNA"/>
</dbReference>
<dbReference type="InterPro" id="IPR018653">
    <property type="entry name" value="ScfR_C"/>
</dbReference>
<dbReference type="Gene3D" id="1.10.260.40">
    <property type="entry name" value="lambda repressor-like DNA-binding domains"/>
    <property type="match status" value="1"/>
</dbReference>
<dbReference type="AlphaFoldDB" id="A0A418SWU6"/>
<dbReference type="CDD" id="cd00093">
    <property type="entry name" value="HTH_XRE"/>
    <property type="match status" value="1"/>
</dbReference>
<dbReference type="Proteomes" id="UP000284202">
    <property type="component" value="Unassembled WGS sequence"/>
</dbReference>
<evidence type="ECO:0000313" key="2">
    <source>
        <dbReference type="EMBL" id="RJE85375.1"/>
    </source>
</evidence>
<dbReference type="OrthoDB" id="7790108at2"/>
<dbReference type="SUPFAM" id="SSF47413">
    <property type="entry name" value="lambda repressor-like DNA-binding domains"/>
    <property type="match status" value="1"/>
</dbReference>
<organism evidence="2 3">
    <name type="scientific">Paracoccus onubensis</name>
    <dbReference type="NCBI Taxonomy" id="1675788"/>
    <lineage>
        <taxon>Bacteria</taxon>
        <taxon>Pseudomonadati</taxon>
        <taxon>Pseudomonadota</taxon>
        <taxon>Alphaproteobacteria</taxon>
        <taxon>Rhodobacterales</taxon>
        <taxon>Paracoccaceae</taxon>
        <taxon>Paracoccus</taxon>
    </lineage>
</organism>
<reference evidence="3" key="1">
    <citation type="submission" date="2018-09" db="EMBL/GenBank/DDBJ databases">
        <title>Acidovorax cavernicola nov. sp. isolated from Gruta de las Maravillas (Aracena, Spain).</title>
        <authorList>
            <person name="Jurado V."/>
            <person name="Gutierrez-Patricio S."/>
            <person name="Gonzalez-Pimentel J.L."/>
            <person name="Miller A.Z."/>
            <person name="Laiz L."/>
            <person name="Saiz-Jimenez C."/>
        </authorList>
    </citation>
    <scope>NUCLEOTIDE SEQUENCE [LARGE SCALE GENOMIC DNA]</scope>
    <source>
        <strain evidence="3">1011MAR3C25</strain>
    </source>
</reference>
<comment type="caution">
    <text evidence="2">The sequence shown here is derived from an EMBL/GenBank/DDBJ whole genome shotgun (WGS) entry which is preliminary data.</text>
</comment>
<proteinExistence type="predicted"/>
<keyword evidence="3" id="KW-1185">Reference proteome</keyword>
<dbReference type="InterPro" id="IPR001387">
    <property type="entry name" value="Cro/C1-type_HTH"/>
</dbReference>
<dbReference type="Pfam" id="PF09856">
    <property type="entry name" value="ScfRs"/>
    <property type="match status" value="1"/>
</dbReference>